<name>A0AAE3VL86_9HYPH</name>
<evidence type="ECO:0000313" key="1">
    <source>
        <dbReference type="EMBL" id="MDQ0314224.1"/>
    </source>
</evidence>
<dbReference type="EMBL" id="JAUSUL010000001">
    <property type="protein sequence ID" value="MDQ0314224.1"/>
    <property type="molecule type" value="Genomic_DNA"/>
</dbReference>
<organism evidence="1 2">
    <name type="scientific">Amorphus orientalis</name>
    <dbReference type="NCBI Taxonomy" id="649198"/>
    <lineage>
        <taxon>Bacteria</taxon>
        <taxon>Pseudomonadati</taxon>
        <taxon>Pseudomonadota</taxon>
        <taxon>Alphaproteobacteria</taxon>
        <taxon>Hyphomicrobiales</taxon>
        <taxon>Amorphaceae</taxon>
        <taxon>Amorphus</taxon>
    </lineage>
</organism>
<reference evidence="1" key="1">
    <citation type="submission" date="2023-07" db="EMBL/GenBank/DDBJ databases">
        <title>Genomic Encyclopedia of Type Strains, Phase IV (KMG-IV): sequencing the most valuable type-strain genomes for metagenomic binning, comparative biology and taxonomic classification.</title>
        <authorList>
            <person name="Goeker M."/>
        </authorList>
    </citation>
    <scope>NUCLEOTIDE SEQUENCE</scope>
    <source>
        <strain evidence="1">DSM 21202</strain>
    </source>
</reference>
<protein>
    <submittedName>
        <fullName evidence="1">Small lipoprotein YifL</fullName>
    </submittedName>
</protein>
<sequence>MPATAISLARRVRGLMAVLATTLLLAGCGSSNLTGVVNFPGSDATPVNQSDVTFAFEPFTGMPGNVADALAEQIAEQAETYDIVLTKRVDADATYRVKGFLSSVSTDNGASIVYVFDVFDASGTRLHRITGNQQSTVTAGDPWSGVGTAILRQIALDLILELQGWLGGGAR</sequence>
<keyword evidence="1" id="KW-0449">Lipoprotein</keyword>
<dbReference type="RefSeq" id="WP_306883999.1">
    <property type="nucleotide sequence ID" value="NZ_JAUSUL010000001.1"/>
</dbReference>
<evidence type="ECO:0000313" key="2">
    <source>
        <dbReference type="Proteomes" id="UP001229244"/>
    </source>
</evidence>
<dbReference type="Proteomes" id="UP001229244">
    <property type="component" value="Unassembled WGS sequence"/>
</dbReference>
<keyword evidence="2" id="KW-1185">Reference proteome</keyword>
<gene>
    <name evidence="1" type="ORF">J2S73_000661</name>
</gene>
<proteinExistence type="predicted"/>
<accession>A0AAE3VL86</accession>
<dbReference type="AlphaFoldDB" id="A0AAE3VL86"/>
<comment type="caution">
    <text evidence="1">The sequence shown here is derived from an EMBL/GenBank/DDBJ whole genome shotgun (WGS) entry which is preliminary data.</text>
</comment>